<dbReference type="EMBL" id="FNAP01000017">
    <property type="protein sequence ID" value="SDE94203.1"/>
    <property type="molecule type" value="Genomic_DNA"/>
</dbReference>
<dbReference type="STRING" id="69960.SAMN05421720_11716"/>
<evidence type="ECO:0000313" key="2">
    <source>
        <dbReference type="Proteomes" id="UP000199412"/>
    </source>
</evidence>
<dbReference type="Proteomes" id="UP000199412">
    <property type="component" value="Unassembled WGS sequence"/>
</dbReference>
<sequence length="193" mass="21494">MVSDRQPEPPPPPVPEGFGLVRHEGTLTWATFAPLFHAVGNPWLWRDRLLRSPSEQDAHLSDPGIVVHILRRDTDATDLGFCEMDCRDPAAGFRVLYFGLVPEAIGGGLGRLLFIHALHDAWRRDPACIRLDTCTHDHPRAVAFYQGFGFTVTGRRVVEADDPRLTGLLPREAAPHIPLALLSERSPTLRTDQ</sequence>
<dbReference type="InterPro" id="IPR016181">
    <property type="entry name" value="Acyl_CoA_acyltransferase"/>
</dbReference>
<dbReference type="SUPFAM" id="SSF55729">
    <property type="entry name" value="Acyl-CoA N-acyltransferases (Nat)"/>
    <property type="match status" value="1"/>
</dbReference>
<dbReference type="AlphaFoldDB" id="A0A1G7H1M0"/>
<dbReference type="Gene3D" id="3.40.630.30">
    <property type="match status" value="1"/>
</dbReference>
<dbReference type="RefSeq" id="WP_143027233.1">
    <property type="nucleotide sequence ID" value="NZ_FNAP01000017.1"/>
</dbReference>
<reference evidence="1 2" key="1">
    <citation type="submission" date="2016-10" db="EMBL/GenBank/DDBJ databases">
        <authorList>
            <person name="de Groot N.N."/>
        </authorList>
    </citation>
    <scope>NUCLEOTIDE SEQUENCE [LARGE SCALE GENOMIC DNA]</scope>
    <source>
        <strain evidence="1 2">ATCC 700224</strain>
    </source>
</reference>
<proteinExistence type="predicted"/>
<dbReference type="GO" id="GO:0016740">
    <property type="term" value="F:transferase activity"/>
    <property type="evidence" value="ECO:0007669"/>
    <property type="project" value="UniProtKB-KW"/>
</dbReference>
<keyword evidence="2" id="KW-1185">Reference proteome</keyword>
<evidence type="ECO:0000313" key="1">
    <source>
        <dbReference type="EMBL" id="SDE94203.1"/>
    </source>
</evidence>
<gene>
    <name evidence="1" type="ORF">SAMN05421720_11716</name>
</gene>
<protein>
    <submittedName>
        <fullName evidence="1">Acetyltransferase (GNAT) domain-containing protein</fullName>
    </submittedName>
</protein>
<dbReference type="OrthoDB" id="275336at2"/>
<organism evidence="1 2">
    <name type="scientific">Rhodospira trueperi</name>
    <dbReference type="NCBI Taxonomy" id="69960"/>
    <lineage>
        <taxon>Bacteria</taxon>
        <taxon>Pseudomonadati</taxon>
        <taxon>Pseudomonadota</taxon>
        <taxon>Alphaproteobacteria</taxon>
        <taxon>Rhodospirillales</taxon>
        <taxon>Rhodospirillaceae</taxon>
        <taxon>Rhodospira</taxon>
    </lineage>
</organism>
<keyword evidence="1" id="KW-0808">Transferase</keyword>
<name>A0A1G7H1M0_9PROT</name>
<accession>A0A1G7H1M0</accession>